<accession>A0A8B7PBK3</accession>
<comment type="similarity">
    <text evidence="1">Belongs to the CRK family.</text>
</comment>
<reference evidence="10" key="1">
    <citation type="submission" date="2025-08" db="UniProtKB">
        <authorList>
            <consortium name="RefSeq"/>
        </authorList>
    </citation>
    <scope>IDENTIFICATION</scope>
    <source>
        <tissue evidence="10">Whole organism</tissue>
    </source>
</reference>
<dbReference type="Proteomes" id="UP000694843">
    <property type="component" value="Unplaced"/>
</dbReference>
<dbReference type="CTD" id="1398"/>
<dbReference type="CDD" id="cd09926">
    <property type="entry name" value="SH2_CRK_like"/>
    <property type="match status" value="1"/>
</dbReference>
<dbReference type="AlphaFoldDB" id="A0A8B7PBK3"/>
<dbReference type="InterPro" id="IPR036860">
    <property type="entry name" value="SH2_dom_sf"/>
</dbReference>
<keyword evidence="9" id="KW-1185">Reference proteome</keyword>
<dbReference type="SUPFAM" id="SSF50044">
    <property type="entry name" value="SH3-domain"/>
    <property type="match status" value="2"/>
</dbReference>
<evidence type="ECO:0000313" key="10">
    <source>
        <dbReference type="RefSeq" id="XP_018023082.1"/>
    </source>
</evidence>
<dbReference type="SMART" id="SM00252">
    <property type="entry name" value="SH2"/>
    <property type="match status" value="1"/>
</dbReference>
<dbReference type="PRINTS" id="PR00401">
    <property type="entry name" value="SH2DOMAIN"/>
</dbReference>
<keyword evidence="2 5" id="KW-0728">SH3 domain</keyword>
<feature type="domain" description="SH2" evidence="7">
    <location>
        <begin position="13"/>
        <end position="103"/>
    </location>
</feature>
<dbReference type="PANTHER" id="PTHR19969:SF5">
    <property type="entry name" value="CRK-LIKE PROTEIN"/>
    <property type="match status" value="1"/>
</dbReference>
<organism evidence="9 10">
    <name type="scientific">Hyalella azteca</name>
    <name type="common">Amphipod</name>
    <dbReference type="NCBI Taxonomy" id="294128"/>
    <lineage>
        <taxon>Eukaryota</taxon>
        <taxon>Metazoa</taxon>
        <taxon>Ecdysozoa</taxon>
        <taxon>Arthropoda</taxon>
        <taxon>Crustacea</taxon>
        <taxon>Multicrustacea</taxon>
        <taxon>Malacostraca</taxon>
        <taxon>Eumalacostraca</taxon>
        <taxon>Peracarida</taxon>
        <taxon>Amphipoda</taxon>
        <taxon>Senticaudata</taxon>
        <taxon>Talitrida</taxon>
        <taxon>Talitroidea</taxon>
        <taxon>Hyalellidae</taxon>
        <taxon>Hyalella</taxon>
    </lineage>
</organism>
<evidence type="ECO:0000256" key="1">
    <source>
        <dbReference type="ARBA" id="ARBA00009756"/>
    </source>
</evidence>
<evidence type="ECO:0000256" key="6">
    <source>
        <dbReference type="SAM" id="MobiDB-lite"/>
    </source>
</evidence>
<dbReference type="GeneID" id="108679068"/>
<feature type="compositionally biased region" description="Low complexity" evidence="6">
    <location>
        <begin position="176"/>
        <end position="190"/>
    </location>
</feature>
<dbReference type="GO" id="GO:0016477">
    <property type="term" value="P:cell migration"/>
    <property type="evidence" value="ECO:0007669"/>
    <property type="project" value="TreeGrafter"/>
</dbReference>
<dbReference type="InterPro" id="IPR035458">
    <property type="entry name" value="CRK_SH3_C"/>
</dbReference>
<feature type="region of interest" description="Disordered" evidence="6">
    <location>
        <begin position="176"/>
        <end position="202"/>
    </location>
</feature>
<evidence type="ECO:0000313" key="9">
    <source>
        <dbReference type="Proteomes" id="UP000694843"/>
    </source>
</evidence>
<dbReference type="InterPro" id="IPR000980">
    <property type="entry name" value="SH2"/>
</dbReference>
<dbReference type="InterPro" id="IPR001452">
    <property type="entry name" value="SH3_domain"/>
</dbReference>
<dbReference type="GO" id="GO:0005737">
    <property type="term" value="C:cytoplasm"/>
    <property type="evidence" value="ECO:0007669"/>
    <property type="project" value="TreeGrafter"/>
</dbReference>
<dbReference type="PANTHER" id="PTHR19969">
    <property type="entry name" value="SH2-SH3 ADAPTOR PROTEIN-RELATED"/>
    <property type="match status" value="1"/>
</dbReference>
<dbReference type="PRINTS" id="PR00452">
    <property type="entry name" value="SH3DOMAIN"/>
</dbReference>
<dbReference type="KEGG" id="hazt:108679068"/>
<name>A0A8B7PBK3_HYAAZ</name>
<dbReference type="CDD" id="cd11759">
    <property type="entry name" value="SH3_CRK_C"/>
    <property type="match status" value="1"/>
</dbReference>
<dbReference type="RefSeq" id="XP_018023082.1">
    <property type="nucleotide sequence ID" value="XM_018167593.2"/>
</dbReference>
<dbReference type="GO" id="GO:0030971">
    <property type="term" value="F:receptor tyrosine kinase binding"/>
    <property type="evidence" value="ECO:0007669"/>
    <property type="project" value="TreeGrafter"/>
</dbReference>
<dbReference type="PROSITE" id="PS50002">
    <property type="entry name" value="SH3"/>
    <property type="match status" value="2"/>
</dbReference>
<protein>
    <submittedName>
        <fullName evidence="10">Adapter molecule Crk-like</fullName>
    </submittedName>
</protein>
<dbReference type="Pfam" id="PF00017">
    <property type="entry name" value="SH2"/>
    <property type="match status" value="1"/>
</dbReference>
<proteinExistence type="inferred from homology"/>
<dbReference type="Pfam" id="PF07653">
    <property type="entry name" value="SH3_2"/>
    <property type="match status" value="1"/>
</dbReference>
<dbReference type="Gene3D" id="2.30.30.40">
    <property type="entry name" value="SH3 Domains"/>
    <property type="match status" value="2"/>
</dbReference>
<evidence type="ECO:0000259" key="8">
    <source>
        <dbReference type="PROSITE" id="PS50002"/>
    </source>
</evidence>
<dbReference type="OrthoDB" id="9204160at2759"/>
<dbReference type="GO" id="GO:0007167">
    <property type="term" value="P:enzyme-linked receptor protein signaling pathway"/>
    <property type="evidence" value="ECO:0007669"/>
    <property type="project" value="TreeGrafter"/>
</dbReference>
<dbReference type="OMA" id="SMTRQEA"/>
<dbReference type="InterPro" id="IPR051184">
    <property type="entry name" value="Tyrosine-phos_adapter"/>
</dbReference>
<gene>
    <name evidence="10" type="primary">LOC108679068</name>
</gene>
<dbReference type="PROSITE" id="PS50001">
    <property type="entry name" value="SH2"/>
    <property type="match status" value="1"/>
</dbReference>
<dbReference type="GO" id="GO:0048468">
    <property type="term" value="P:cell development"/>
    <property type="evidence" value="ECO:0007669"/>
    <property type="project" value="UniProtKB-ARBA"/>
</dbReference>
<dbReference type="SMART" id="SM00326">
    <property type="entry name" value="SH3"/>
    <property type="match status" value="2"/>
</dbReference>
<dbReference type="Pfam" id="PF00018">
    <property type="entry name" value="SH3_1"/>
    <property type="match status" value="1"/>
</dbReference>
<evidence type="ECO:0000256" key="4">
    <source>
        <dbReference type="PROSITE-ProRule" id="PRU00191"/>
    </source>
</evidence>
<evidence type="ECO:0000259" key="7">
    <source>
        <dbReference type="PROSITE" id="PS50001"/>
    </source>
</evidence>
<dbReference type="InterPro" id="IPR036028">
    <property type="entry name" value="SH3-like_dom_sf"/>
</dbReference>
<evidence type="ECO:0000256" key="2">
    <source>
        <dbReference type="ARBA" id="ARBA00022443"/>
    </source>
</evidence>
<dbReference type="SUPFAM" id="SSF55550">
    <property type="entry name" value="SH2 domain"/>
    <property type="match status" value="1"/>
</dbReference>
<feature type="domain" description="SH3" evidence="8">
    <location>
        <begin position="107"/>
        <end position="167"/>
    </location>
</feature>
<feature type="domain" description="SH3" evidence="8">
    <location>
        <begin position="205"/>
        <end position="266"/>
    </location>
</feature>
<keyword evidence="3 4" id="KW-0727">SH2 domain</keyword>
<sequence length="277" mass="30818">MGESFDPTDETSWYAGAMTRQAATDILMSEQDPGVFLVRDSTSIVGDLVLCVREDNKVSHYIINKMPDQKKYRIGDQEFADMATLLNFYKLHYLDTTALIRPAKLGIKQIRVICKYDFDGSDPEDLAFKKGEILTIISKDEDQWWTARNSKGDVGSIPVPYVTLYDDVQRVQSAASTASAPASSACPDASNNGALNRPKPGINQKLPAYARVVQDRVPNAYDKTALRLERGDIIKVTKTNMNGNWEGELNDKKGHFPFTHVEFIEDQSGLEGTNGTN</sequence>
<dbReference type="GO" id="GO:0035591">
    <property type="term" value="F:signaling adaptor activity"/>
    <property type="evidence" value="ECO:0007669"/>
    <property type="project" value="TreeGrafter"/>
</dbReference>
<evidence type="ECO:0000256" key="3">
    <source>
        <dbReference type="ARBA" id="ARBA00022999"/>
    </source>
</evidence>
<dbReference type="Gene3D" id="3.30.505.10">
    <property type="entry name" value="SH2 domain"/>
    <property type="match status" value="1"/>
</dbReference>
<evidence type="ECO:0000256" key="5">
    <source>
        <dbReference type="PROSITE-ProRule" id="PRU00192"/>
    </source>
</evidence>